<reference evidence="2 3" key="1">
    <citation type="submission" date="2023-06" db="EMBL/GenBank/DDBJ databases">
        <title>Microbacterium sp. nov., isolated from a waste landfill.</title>
        <authorList>
            <person name="Wen W."/>
        </authorList>
    </citation>
    <scope>NUCLEOTIDE SEQUENCE [LARGE SCALE GENOMIC DNA]</scope>
    <source>
        <strain evidence="2 3">ASV49</strain>
    </source>
</reference>
<dbReference type="Pfam" id="PF13761">
    <property type="entry name" value="DUF4166"/>
    <property type="match status" value="1"/>
</dbReference>
<protein>
    <submittedName>
        <fullName evidence="2">DUF4166 domain-containing protein</fullName>
    </submittedName>
</protein>
<feature type="domain" description="DUF4166" evidence="1">
    <location>
        <begin position="21"/>
        <end position="195"/>
    </location>
</feature>
<dbReference type="RefSeq" id="WP_286286724.1">
    <property type="nucleotide sequence ID" value="NZ_JASXSZ010000001.1"/>
</dbReference>
<gene>
    <name evidence="2" type="ORF">QSV35_03450</name>
</gene>
<comment type="caution">
    <text evidence="2">The sequence shown here is derived from an EMBL/GenBank/DDBJ whole genome shotgun (WGS) entry which is preliminary data.</text>
</comment>
<keyword evidence="3" id="KW-1185">Reference proteome</keyword>
<proteinExistence type="predicted"/>
<dbReference type="InterPro" id="IPR025311">
    <property type="entry name" value="DUF4166"/>
</dbReference>
<sequence>MFSNGFRSVYERALGDELDALDPRLRAYFGAIPDGCRGVGAGVFDSAGLRIRLLRPVFALLARWGIAFPESGADVLFEIENTPGAEGTLRATRTFHFPGRTRVMRDELRMVDGRLIDHLGVRGILEVVLDASVSEGGLRMESRSLALRAAGRRIPLPPVAKVALEERTADDGMQHVDVRIRMPLLGEVYGYRGTFAYAMQPAVRPLSARA</sequence>
<organism evidence="2 3">
    <name type="scientific">Microbacterium candidum</name>
    <dbReference type="NCBI Taxonomy" id="3041922"/>
    <lineage>
        <taxon>Bacteria</taxon>
        <taxon>Bacillati</taxon>
        <taxon>Actinomycetota</taxon>
        <taxon>Actinomycetes</taxon>
        <taxon>Micrococcales</taxon>
        <taxon>Microbacteriaceae</taxon>
        <taxon>Microbacterium</taxon>
    </lineage>
</organism>
<name>A0ABT7MVA7_9MICO</name>
<dbReference type="Proteomes" id="UP001235064">
    <property type="component" value="Unassembled WGS sequence"/>
</dbReference>
<evidence type="ECO:0000313" key="2">
    <source>
        <dbReference type="EMBL" id="MDL9978376.1"/>
    </source>
</evidence>
<evidence type="ECO:0000259" key="1">
    <source>
        <dbReference type="Pfam" id="PF13761"/>
    </source>
</evidence>
<evidence type="ECO:0000313" key="3">
    <source>
        <dbReference type="Proteomes" id="UP001235064"/>
    </source>
</evidence>
<accession>A0ABT7MVA7</accession>
<dbReference type="EMBL" id="JASXSZ010000001">
    <property type="protein sequence ID" value="MDL9978376.1"/>
    <property type="molecule type" value="Genomic_DNA"/>
</dbReference>